<dbReference type="InterPro" id="IPR045625">
    <property type="entry name" value="DUF6427"/>
</dbReference>
<dbReference type="AlphaFoldDB" id="A0A7K1SSB2"/>
<evidence type="ECO:0000256" key="1">
    <source>
        <dbReference type="SAM" id="Phobius"/>
    </source>
</evidence>
<keyword evidence="2" id="KW-0503">Monooxygenase</keyword>
<reference evidence="2 3" key="1">
    <citation type="submission" date="2019-12" db="EMBL/GenBank/DDBJ databases">
        <title>Mucilaginibacter sp. HMF7410 genome sequencing and assembly.</title>
        <authorList>
            <person name="Kang H."/>
            <person name="Cha I."/>
            <person name="Kim H."/>
            <person name="Joh K."/>
        </authorList>
    </citation>
    <scope>NUCLEOTIDE SEQUENCE [LARGE SCALE GENOMIC DNA]</scope>
    <source>
        <strain evidence="2 3">HMF7410</strain>
    </source>
</reference>
<keyword evidence="3" id="KW-1185">Reference proteome</keyword>
<protein>
    <submittedName>
        <fullName evidence="2">Beta-carotene 15,15'-monooxygenase</fullName>
    </submittedName>
</protein>
<feature type="transmembrane region" description="Helical" evidence="1">
    <location>
        <begin position="178"/>
        <end position="197"/>
    </location>
</feature>
<gene>
    <name evidence="2" type="ORF">GO621_00390</name>
</gene>
<feature type="transmembrane region" description="Helical" evidence="1">
    <location>
        <begin position="61"/>
        <end position="79"/>
    </location>
</feature>
<accession>A0A7K1SSB2</accession>
<dbReference type="GO" id="GO:0004497">
    <property type="term" value="F:monooxygenase activity"/>
    <property type="evidence" value="ECO:0007669"/>
    <property type="project" value="UniProtKB-KW"/>
</dbReference>
<organism evidence="2 3">
    <name type="scientific">Mucilaginibacter arboris</name>
    <dbReference type="NCBI Taxonomy" id="2682090"/>
    <lineage>
        <taxon>Bacteria</taxon>
        <taxon>Pseudomonadati</taxon>
        <taxon>Bacteroidota</taxon>
        <taxon>Sphingobacteriia</taxon>
        <taxon>Sphingobacteriales</taxon>
        <taxon>Sphingobacteriaceae</taxon>
        <taxon>Mucilaginibacter</taxon>
    </lineage>
</organism>
<feature type="transmembrane region" description="Helical" evidence="1">
    <location>
        <begin position="306"/>
        <end position="324"/>
    </location>
</feature>
<keyword evidence="1" id="KW-0812">Transmembrane</keyword>
<feature type="transmembrane region" description="Helical" evidence="1">
    <location>
        <begin position="254"/>
        <end position="275"/>
    </location>
</feature>
<dbReference type="Pfam" id="PF19992">
    <property type="entry name" value="DUF6427"/>
    <property type="match status" value="1"/>
</dbReference>
<name>A0A7K1SSB2_9SPHI</name>
<dbReference type="Proteomes" id="UP000462014">
    <property type="component" value="Unassembled WGS sequence"/>
</dbReference>
<evidence type="ECO:0000313" key="2">
    <source>
        <dbReference type="EMBL" id="MVN19990.1"/>
    </source>
</evidence>
<keyword evidence="1" id="KW-1133">Transmembrane helix</keyword>
<sequence length="327" mass="37930">MVQLFRSHNPINIFWLIVLLFVTRFSALVHFPATPDASFTGLFSRLLIAAPAHNLTHQGHVMWAAIIVLIQALWFNYIINNNNLLGKPSFLPALLYLTVSGLFTSFLTLSEPLICNFLLVWMLQKLLDLYQTEEATATAYDLGLLVGIGTLIYFPFISLFLVIWFGLLIFRPFNWHEWVSALMGVLTIFFFLSVYYYCTDQTAAFQKIRSSFDAQLPVISNTNPYYYLVLVPLVLIFVPALFRLQSNFLKSMVMVRKTFQSLFFILLVVAFASFIKTDFSFNHFLLAVMPIAVITAYYFLYATKKWFYESLYLLLLFSIIYFQFNNF</sequence>
<comment type="caution">
    <text evidence="2">The sequence shown here is derived from an EMBL/GenBank/DDBJ whole genome shotgun (WGS) entry which is preliminary data.</text>
</comment>
<proteinExistence type="predicted"/>
<feature type="transmembrane region" description="Helical" evidence="1">
    <location>
        <begin position="142"/>
        <end position="166"/>
    </location>
</feature>
<dbReference type="EMBL" id="WPIK01000001">
    <property type="protein sequence ID" value="MVN19990.1"/>
    <property type="molecule type" value="Genomic_DNA"/>
</dbReference>
<feature type="transmembrane region" description="Helical" evidence="1">
    <location>
        <begin position="225"/>
        <end position="242"/>
    </location>
</feature>
<feature type="transmembrane region" description="Helical" evidence="1">
    <location>
        <begin position="91"/>
        <end position="122"/>
    </location>
</feature>
<feature type="transmembrane region" description="Helical" evidence="1">
    <location>
        <begin position="281"/>
        <end position="299"/>
    </location>
</feature>
<keyword evidence="1" id="KW-0472">Membrane</keyword>
<keyword evidence="2" id="KW-0560">Oxidoreductase</keyword>
<dbReference type="RefSeq" id="WP_157562792.1">
    <property type="nucleotide sequence ID" value="NZ_WPIK01000001.1"/>
</dbReference>
<feature type="transmembrane region" description="Helical" evidence="1">
    <location>
        <begin position="12"/>
        <end position="33"/>
    </location>
</feature>
<evidence type="ECO:0000313" key="3">
    <source>
        <dbReference type="Proteomes" id="UP000462014"/>
    </source>
</evidence>